<dbReference type="EMBL" id="UGXD01000002">
    <property type="protein sequence ID" value="SUG33641.1"/>
    <property type="molecule type" value="Genomic_DNA"/>
</dbReference>
<dbReference type="EMBL" id="CP079713">
    <property type="protein sequence ID" value="QXW51269.1"/>
    <property type="molecule type" value="Genomic_DNA"/>
</dbReference>
<evidence type="ECO:0000256" key="2">
    <source>
        <dbReference type="ARBA" id="ARBA00022692"/>
    </source>
</evidence>
<reference evidence="8" key="2">
    <citation type="submission" date="2018-07" db="EMBL/GenBank/DDBJ databases">
        <authorList>
            <consortium name="GenomeTrakr network: Whole genome sequencing for foodborne pathogen traceback"/>
        </authorList>
    </citation>
    <scope>NUCLEOTIDE SEQUENCE</scope>
    <source>
        <strain evidence="8">FDA00001204</strain>
    </source>
</reference>
<keyword evidence="13" id="KW-1185">Reference proteome</keyword>
<sequence>MYNPPFLEALLITASFFAIFMVIVVSVLFLERGG</sequence>
<dbReference type="GO" id="GO:0016020">
    <property type="term" value="C:membrane"/>
    <property type="evidence" value="ECO:0007669"/>
    <property type="project" value="UniProtKB-SubCell"/>
</dbReference>
<dbReference type="EMBL" id="UGWZ01000001">
    <property type="protein sequence ID" value="SUG15529.1"/>
    <property type="molecule type" value="Genomic_DNA"/>
</dbReference>
<evidence type="ECO:0000256" key="4">
    <source>
        <dbReference type="ARBA" id="ARBA00023136"/>
    </source>
</evidence>
<dbReference type="Proteomes" id="UP000248731">
    <property type="component" value="Chromosome 1"/>
</dbReference>
<dbReference type="InterPro" id="IPR048191">
    <property type="entry name" value="YoaI-like"/>
</dbReference>
<evidence type="ECO:0000313" key="13">
    <source>
        <dbReference type="Proteomes" id="UP000248731"/>
    </source>
</evidence>
<reference evidence="7" key="3">
    <citation type="submission" date="2018-07" db="EMBL/GenBank/DDBJ databases">
        <authorList>
            <person name="Ashton P.M."/>
            <person name="Dallman T."/>
            <person name="Nair S."/>
            <person name="De Pinna E."/>
            <person name="Peters T."/>
            <person name="Grant K."/>
        </authorList>
    </citation>
    <scope>NUCLEOTIDE SEQUENCE [LARGE SCALE GENOMIC DNA]</scope>
    <source>
        <strain evidence="7">475813</strain>
    </source>
</reference>
<dbReference type="Proteomes" id="UP000254762">
    <property type="component" value="Unassembled WGS sequence"/>
</dbReference>
<comment type="subcellular location">
    <subcellularLocation>
        <location evidence="1">Membrane</location>
        <topology evidence="1">Single-pass membrane protein</topology>
    </subcellularLocation>
</comment>
<evidence type="ECO:0000313" key="14">
    <source>
        <dbReference type="Proteomes" id="UP000254124"/>
    </source>
</evidence>
<evidence type="ECO:0000313" key="8">
    <source>
        <dbReference type="EMBL" id="EDH0569448.1"/>
    </source>
</evidence>
<evidence type="ECO:0000256" key="3">
    <source>
        <dbReference type="ARBA" id="ARBA00022989"/>
    </source>
</evidence>
<dbReference type="Proteomes" id="UP000254124">
    <property type="component" value="Unassembled WGS sequence"/>
</dbReference>
<accession>A0A2X4TFR5</accession>
<keyword evidence="3 6" id="KW-1133">Transmembrane helix</keyword>
<evidence type="ECO:0000313" key="10">
    <source>
        <dbReference type="EMBL" id="SQI25279.1"/>
    </source>
</evidence>
<dbReference type="EMBL" id="AAMGFJ010000003">
    <property type="protein sequence ID" value="EDH0569448.1"/>
    <property type="molecule type" value="Genomic_DNA"/>
</dbReference>
<proteinExistence type="predicted"/>
<evidence type="ECO:0000313" key="9">
    <source>
        <dbReference type="EMBL" id="QXW51269.1"/>
    </source>
</evidence>
<evidence type="ECO:0000313" key="15">
    <source>
        <dbReference type="Proteomes" id="UP000254762"/>
    </source>
</evidence>
<dbReference type="Proteomes" id="UP000839688">
    <property type="component" value="Unassembled WGS sequence"/>
</dbReference>
<evidence type="ECO:0000256" key="6">
    <source>
        <dbReference type="SAM" id="Phobius"/>
    </source>
</evidence>
<evidence type="ECO:0000256" key="5">
    <source>
        <dbReference type="ARBA" id="ARBA00035689"/>
    </source>
</evidence>
<dbReference type="EMBL" id="AAIVIG010000001">
    <property type="protein sequence ID" value="ECI4934438.1"/>
    <property type="molecule type" value="Genomic_DNA"/>
</dbReference>
<evidence type="ECO:0000313" key="11">
    <source>
        <dbReference type="EMBL" id="SUG15529.1"/>
    </source>
</evidence>
<feature type="transmembrane region" description="Helical" evidence="6">
    <location>
        <begin position="6"/>
        <end position="30"/>
    </location>
</feature>
<keyword evidence="4 6" id="KW-0472">Membrane</keyword>
<protein>
    <recommendedName>
        <fullName evidence="5">Uncharacterized protein YoaI</fullName>
    </recommendedName>
</protein>
<evidence type="ECO:0000313" key="12">
    <source>
        <dbReference type="EMBL" id="SUG33641.1"/>
    </source>
</evidence>
<organism evidence="10 13">
    <name type="scientific">Salmonella enterica subsp. arizonae</name>
    <dbReference type="NCBI Taxonomy" id="59203"/>
    <lineage>
        <taxon>Bacteria</taxon>
        <taxon>Pseudomonadati</taxon>
        <taxon>Pseudomonadota</taxon>
        <taxon>Gammaproteobacteria</taxon>
        <taxon>Enterobacterales</taxon>
        <taxon>Enterobacteriaceae</taxon>
        <taxon>Salmonella</taxon>
    </lineage>
</organism>
<reference evidence="9" key="4">
    <citation type="submission" date="2021-07" db="EMBL/GenBank/DDBJ databases">
        <title>Whole-Genome Sequences of non-enterica strains of Salmonella enterica isolated from poultry houses.</title>
        <authorList>
            <person name="Lamas A."/>
            <person name="Regal P."/>
            <person name="Miranda J.M."/>
            <person name="Vazquez B."/>
            <person name="Cepeda A."/>
            <person name="Franco C.M."/>
        </authorList>
    </citation>
    <scope>NUCLEOTIDE SEQUENCE</scope>
    <source>
        <strain evidence="9">LHICA_AZ23</strain>
    </source>
</reference>
<evidence type="ECO:0000313" key="7">
    <source>
        <dbReference type="EMBL" id="ECI4934438.1"/>
    </source>
</evidence>
<dbReference type="NCBIfam" id="NF041475">
    <property type="entry name" value="membrane_YoaI"/>
    <property type="match status" value="1"/>
</dbReference>
<gene>
    <name evidence="8" type="ORF">AHX45_04185</name>
    <name evidence="7" type="ORF">DSQ81_00855</name>
    <name evidence="9" type="ORF">KX325_06165</name>
    <name evidence="11" type="ORF">NCTC7295_03197</name>
    <name evidence="12" type="ORF">NCTC7304_03124</name>
    <name evidence="10" type="ORF">NCTC7307_03247</name>
</gene>
<reference evidence="13 14" key="1">
    <citation type="submission" date="2018-06" db="EMBL/GenBank/DDBJ databases">
        <authorList>
            <consortium name="Pathogen Informatics"/>
            <person name="Doyle S."/>
        </authorList>
    </citation>
    <scope>NUCLEOTIDE SEQUENCE [LARGE SCALE GENOMIC DNA]</scope>
    <source>
        <strain evidence="11 14">NCTC7295</strain>
        <strain evidence="12 15">NCTC7304</strain>
        <strain evidence="10 13">NCTC7307</strain>
    </source>
</reference>
<evidence type="ECO:0000256" key="1">
    <source>
        <dbReference type="ARBA" id="ARBA00004167"/>
    </source>
</evidence>
<name>A0A2X4TFR5_SALER</name>
<dbReference type="AlphaFoldDB" id="A0A2X4TFR5"/>
<keyword evidence="2 6" id="KW-0812">Transmembrane</keyword>
<dbReference type="EMBL" id="LS483466">
    <property type="protein sequence ID" value="SQI25279.1"/>
    <property type="molecule type" value="Genomic_DNA"/>
</dbReference>